<feature type="region of interest" description="Disordered" evidence="1">
    <location>
        <begin position="23"/>
        <end position="51"/>
    </location>
</feature>
<dbReference type="EMBL" id="PGTN01000029">
    <property type="protein sequence ID" value="PJF47941.1"/>
    <property type="molecule type" value="Genomic_DNA"/>
</dbReference>
<accession>A0A2M8QDR2</accession>
<sequence length="1435" mass="157151">MNYDPLGAVIVPGHPDFNRLFDPSAQPPADPALQRLPELAGDPGRPAAEPPLAAEAAPLPELLPPEGVLRAHVAFDPAYALPGETLAATLVLRARRPLEGLSVRLTLPEGLDYVPGSAQEASYDPATRMLSWAKAGVDQTGLAEFPFQVQASAVKAGAPERDEDSVTLKVIPEVQLGEAGGLSVEALAQAVVIGAAPAEAALSAEGGTLVLPGGRVTLAFAPGALASRVALRGSVFLERAEAGGLPALTFRVEPDLVFAAPVTATVDLRGLLSEALLAAGVEPALAYQRVSTRTEQAKLADGSAKTVEVHQVVYEPVPAHFNAAQGVLTAPLRHFSSYTMIFQVPAGRPEPWKFAPNMGGVSPFRGSATYAQSIELPELPDGVQPNLAIAYSSAGAEGGGSGDDYRMGAGWSLDVPHVRRGVKLEKRQYTTWSPQWGTLFQQYYELITYDQYKLSLGGVEYNLIYKGSANGADEFVTQNYAPVRVYRCTFGTSCNGTALPFGGFSDFGVPAPYYWQVWTADGTRYAFGTDAASTKVFRKRNGNLIAYQTWYLRYVYSPRRDDPAVTGGWSAEWVYAEEPMSGDNGMVDGQSSWQMGADWESNTRLSYIRYGNRHSSPPRGYVVKFEYTGSPARLHAIWSCRYIAGEPDNCPQDAWRLRRYELGYAGPPWNPRVARITPQAWDTGINGWRQLPNITFEYQNANDTLVRAINNGYGGRVEFGYWQGYRNDRTYFHVNQRTLRDGLGGVTVETYEFSNPCWNDAGSPCHLGHDDVYPESRGGLMGYGTLVKRVSPQGGSPLSVVRTDTHTDRRWLGQVYDTRHYSADGGTVLRAGRVWYGVNEPAPGQPAGTWLSWAAVTDEFPFGDLSYAAGNVPPGGVLMTRVERRVDGLGNPTAEFRRGFWHRGGDELSTHWGYTHNWTRWVVGRVAWENRFDGIHENADIPQLRTQTLVYYDGHSHYSTAPVRGLVTRVERGRQGQFWVSETYGYDGQGNLTAITDPRGHTSTAGYDPVTLKVLWVRNPLNHTTAYAYFGVDGVARPAGQPWGALASVTDPNQVQERYWYDVWGRVTAVVRPGDSDGYPTLSYAYSDANQAAISPPFKVETWQREAAGCGGCVHPTFTFYDGLGRPVQTRSETINGAQQQVVNITYDALGREVRRFMPALEGFSWGFSRPGGWDGRPHTLTEYDLLGRVTRVVGPDGAATRTLYGQSGGVEARRRGVDALGRTKVWVSDGLGRLVRVEEYTGNFDAGTHALYAQTHYAYDWLGQLTRVTDALGYVTTIGYDALGRKISMSDPNMGSWSYAYDANGNLIGQTDAKGQTLTFTYDALNRLTKKAVNGVDIAGYAYDATWWTSGAHPVGRRTIAQVLNGATGTNTWTRWEYDARGRVKKETRSVDGVPGTFDVQFAYDSADRVTSMIYPNGEVVTTGYDDAMRPRSL</sequence>
<organism evidence="3 4">
    <name type="scientific">Candidatus Thermofonsia Clade 3 bacterium</name>
    <dbReference type="NCBI Taxonomy" id="2364212"/>
    <lineage>
        <taxon>Bacteria</taxon>
        <taxon>Bacillati</taxon>
        <taxon>Chloroflexota</taxon>
        <taxon>Candidatus Thermofontia</taxon>
        <taxon>Candidatus Thermofonsia Clade 3</taxon>
    </lineage>
</organism>
<dbReference type="Gene3D" id="2.180.10.10">
    <property type="entry name" value="RHS repeat-associated core"/>
    <property type="match status" value="2"/>
</dbReference>
<dbReference type="InterPro" id="IPR045619">
    <property type="entry name" value="DUF6443"/>
</dbReference>
<evidence type="ECO:0000256" key="1">
    <source>
        <dbReference type="SAM" id="MobiDB-lite"/>
    </source>
</evidence>
<evidence type="ECO:0000313" key="4">
    <source>
        <dbReference type="Proteomes" id="UP000230790"/>
    </source>
</evidence>
<dbReference type="PANTHER" id="PTHR32305">
    <property type="match status" value="1"/>
</dbReference>
<reference evidence="3 4" key="1">
    <citation type="submission" date="2017-11" db="EMBL/GenBank/DDBJ databases">
        <title>Evolution of Phototrophy in the Chloroflexi Phylum Driven by Horizontal Gene Transfer.</title>
        <authorList>
            <person name="Ward L.M."/>
            <person name="Hemp J."/>
            <person name="Shih P.M."/>
            <person name="Mcglynn S.E."/>
            <person name="Fischer W."/>
        </authorList>
    </citation>
    <scope>NUCLEOTIDE SEQUENCE [LARGE SCALE GENOMIC DNA]</scope>
    <source>
        <strain evidence="3">JP3_7</strain>
    </source>
</reference>
<dbReference type="Proteomes" id="UP000230790">
    <property type="component" value="Unassembled WGS sequence"/>
</dbReference>
<protein>
    <recommendedName>
        <fullName evidence="2">DUF6443 domain-containing protein</fullName>
    </recommendedName>
</protein>
<proteinExistence type="predicted"/>
<feature type="non-terminal residue" evidence="3">
    <location>
        <position position="1435"/>
    </location>
</feature>
<dbReference type="Pfam" id="PF05593">
    <property type="entry name" value="RHS_repeat"/>
    <property type="match status" value="3"/>
</dbReference>
<name>A0A2M8QDR2_9CHLR</name>
<dbReference type="InterPro" id="IPR050708">
    <property type="entry name" value="T6SS_VgrG/RHS"/>
</dbReference>
<dbReference type="InterPro" id="IPR006530">
    <property type="entry name" value="YD"/>
</dbReference>
<evidence type="ECO:0000259" key="2">
    <source>
        <dbReference type="Pfam" id="PF20041"/>
    </source>
</evidence>
<dbReference type="PANTHER" id="PTHR32305:SF15">
    <property type="entry name" value="PROTEIN RHSA-RELATED"/>
    <property type="match status" value="1"/>
</dbReference>
<comment type="caution">
    <text evidence="3">The sequence shown here is derived from an EMBL/GenBank/DDBJ whole genome shotgun (WGS) entry which is preliminary data.</text>
</comment>
<dbReference type="NCBIfam" id="TIGR01643">
    <property type="entry name" value="YD_repeat_2x"/>
    <property type="match status" value="3"/>
</dbReference>
<gene>
    <name evidence="3" type="ORF">CUN48_05960</name>
</gene>
<evidence type="ECO:0000313" key="3">
    <source>
        <dbReference type="EMBL" id="PJF47941.1"/>
    </source>
</evidence>
<dbReference type="InterPro" id="IPR031325">
    <property type="entry name" value="RHS_repeat"/>
</dbReference>
<dbReference type="Pfam" id="PF20041">
    <property type="entry name" value="DUF6443"/>
    <property type="match status" value="1"/>
</dbReference>
<feature type="domain" description="DUF6443" evidence="2">
    <location>
        <begin position="1114"/>
        <end position="1160"/>
    </location>
</feature>